<proteinExistence type="predicted"/>
<dbReference type="Proteomes" id="UP000620670">
    <property type="component" value="Unassembled WGS sequence"/>
</dbReference>
<evidence type="ECO:0000256" key="1">
    <source>
        <dbReference type="SAM" id="SignalP"/>
    </source>
</evidence>
<protein>
    <recommendedName>
        <fullName evidence="4">Invasion associated locus B family protein</fullName>
    </recommendedName>
</protein>
<keyword evidence="3" id="KW-1185">Reference proteome</keyword>
<feature type="chain" id="PRO_5046227099" description="Invasion associated locus B family protein" evidence="1">
    <location>
        <begin position="20"/>
        <end position="159"/>
    </location>
</feature>
<reference evidence="3" key="1">
    <citation type="submission" date="2020-12" db="EMBL/GenBank/DDBJ databases">
        <title>Hymenobacter sp.</title>
        <authorList>
            <person name="Kim M.K."/>
        </authorList>
    </citation>
    <scope>NUCLEOTIDE SEQUENCE [LARGE SCALE GENOMIC DNA]</scope>
    <source>
        <strain evidence="3">BT325</strain>
    </source>
</reference>
<evidence type="ECO:0000313" key="3">
    <source>
        <dbReference type="Proteomes" id="UP000620670"/>
    </source>
</evidence>
<accession>A0ABS0Y2S4</accession>
<dbReference type="RefSeq" id="WP_199049847.1">
    <property type="nucleotide sequence ID" value="NZ_JAELXT010000014.1"/>
</dbReference>
<sequence length="159" mass="17387">MKVFLCLAAMFLGVAAARGADFQPDQPVWSMCADKEQAFIAYAVPESDVGLMWIYCARKSGRITVVPDLSTSTLNEGDALTVTLASDGGHTRLMAKASRNRFGDLQISGLLQEPKHLLQLFSKGRTLKVSLSGNSVVMPLNRQAHRVFAIFRKSCPSLR</sequence>
<evidence type="ECO:0000313" key="2">
    <source>
        <dbReference type="EMBL" id="MBJ6126611.1"/>
    </source>
</evidence>
<comment type="caution">
    <text evidence="2">The sequence shown here is derived from an EMBL/GenBank/DDBJ whole genome shotgun (WGS) entry which is preliminary data.</text>
</comment>
<organism evidence="2 3">
    <name type="scientific">Microvirga splendida</name>
    <dbReference type="NCBI Taxonomy" id="2795727"/>
    <lineage>
        <taxon>Bacteria</taxon>
        <taxon>Pseudomonadati</taxon>
        <taxon>Pseudomonadota</taxon>
        <taxon>Alphaproteobacteria</taxon>
        <taxon>Hyphomicrobiales</taxon>
        <taxon>Methylobacteriaceae</taxon>
        <taxon>Microvirga</taxon>
    </lineage>
</organism>
<keyword evidence="1" id="KW-0732">Signal</keyword>
<evidence type="ECO:0008006" key="4">
    <source>
        <dbReference type="Google" id="ProtNLM"/>
    </source>
</evidence>
<name>A0ABS0Y2S4_9HYPH</name>
<gene>
    <name evidence="2" type="ORF">JAO75_14480</name>
</gene>
<feature type="signal peptide" evidence="1">
    <location>
        <begin position="1"/>
        <end position="19"/>
    </location>
</feature>
<dbReference type="EMBL" id="JAELXT010000014">
    <property type="protein sequence ID" value="MBJ6126611.1"/>
    <property type="molecule type" value="Genomic_DNA"/>
</dbReference>